<feature type="DNA-binding region" description="H-T-H motif" evidence="4">
    <location>
        <begin position="23"/>
        <end position="42"/>
    </location>
</feature>
<dbReference type="InterPro" id="IPR025996">
    <property type="entry name" value="MT1864/Rv1816-like_C"/>
</dbReference>
<accession>A0A7G6SNP0</accession>
<sequence length="192" mass="21496">MTKDRIFAAAKAVLEQDGISGVTIRKVAQSAQMSTMAMYRHFADKDALLNALMEDGLRAWEERARTINTSDPMEWLEELGEAYLDFAITESHRFDAAFFLPAPEARRFPDDFAAGRSPVLTMAMKRIEEAQAEGRIGDTPALEIALALAALGQGFVSMHRANRFSSETQFKALYRTALRQCLASFEAVRRVR</sequence>
<gene>
    <name evidence="6" type="ORF">HB778_05315</name>
</gene>
<dbReference type="GO" id="GO:0003700">
    <property type="term" value="F:DNA-binding transcription factor activity"/>
    <property type="evidence" value="ECO:0007669"/>
    <property type="project" value="TreeGrafter"/>
</dbReference>
<evidence type="ECO:0000313" key="7">
    <source>
        <dbReference type="Proteomes" id="UP000515465"/>
    </source>
</evidence>
<name>A0A7G6SNP0_9HYPH</name>
<reference evidence="7" key="1">
    <citation type="journal article" date="2020" name="Mol. Plant Microbe">
        <title>Rhizobial microsymbionts of the narrowly endemic Oxytropis species growing in Kamchatka are characterized by significant genetic diversity and possess a set of genes that are associated with T3SS and T6SS secretion systems and can affect the development of symbiosis.</title>
        <authorList>
            <person name="Safronova V."/>
            <person name="Guro P."/>
            <person name="Sazanova A."/>
            <person name="Kuznetsova I."/>
            <person name="Belimov A."/>
            <person name="Yakubov V."/>
            <person name="Chirak E."/>
            <person name="Afonin A."/>
            <person name="Gogolev Y."/>
            <person name="Andronov E."/>
            <person name="Tikhonovich I."/>
        </authorList>
    </citation>
    <scope>NUCLEOTIDE SEQUENCE [LARGE SCALE GENOMIC DNA]</scope>
    <source>
        <strain evidence="7">583</strain>
    </source>
</reference>
<dbReference type="PRINTS" id="PR00455">
    <property type="entry name" value="HTHTETR"/>
</dbReference>
<dbReference type="InterPro" id="IPR036271">
    <property type="entry name" value="Tet_transcr_reg_TetR-rel_C_sf"/>
</dbReference>
<dbReference type="SUPFAM" id="SSF46689">
    <property type="entry name" value="Homeodomain-like"/>
    <property type="match status" value="1"/>
</dbReference>
<keyword evidence="2 4" id="KW-0238">DNA-binding</keyword>
<evidence type="ECO:0000259" key="5">
    <source>
        <dbReference type="PROSITE" id="PS50977"/>
    </source>
</evidence>
<dbReference type="InterPro" id="IPR050109">
    <property type="entry name" value="HTH-type_TetR-like_transc_reg"/>
</dbReference>
<protein>
    <submittedName>
        <fullName evidence="6">TetR/AcrR family transcriptional regulator</fullName>
    </submittedName>
</protein>
<evidence type="ECO:0000256" key="4">
    <source>
        <dbReference type="PROSITE-ProRule" id="PRU00335"/>
    </source>
</evidence>
<dbReference type="RefSeq" id="WP_183462085.1">
    <property type="nucleotide sequence ID" value="NZ_CP050296.1"/>
</dbReference>
<evidence type="ECO:0000256" key="2">
    <source>
        <dbReference type="ARBA" id="ARBA00023125"/>
    </source>
</evidence>
<keyword evidence="3" id="KW-0804">Transcription</keyword>
<feature type="domain" description="HTH tetR-type" evidence="5">
    <location>
        <begin position="1"/>
        <end position="60"/>
    </location>
</feature>
<keyword evidence="1" id="KW-0805">Transcription regulation</keyword>
<evidence type="ECO:0000256" key="3">
    <source>
        <dbReference type="ARBA" id="ARBA00023163"/>
    </source>
</evidence>
<dbReference type="PROSITE" id="PS50977">
    <property type="entry name" value="HTH_TETR_2"/>
    <property type="match status" value="1"/>
</dbReference>
<dbReference type="AlphaFoldDB" id="A0A7G6SNP0"/>
<dbReference type="EMBL" id="CP050296">
    <property type="protein sequence ID" value="QND56122.1"/>
    <property type="molecule type" value="Genomic_DNA"/>
</dbReference>
<evidence type="ECO:0000313" key="6">
    <source>
        <dbReference type="EMBL" id="QND56122.1"/>
    </source>
</evidence>
<evidence type="ECO:0000256" key="1">
    <source>
        <dbReference type="ARBA" id="ARBA00023015"/>
    </source>
</evidence>
<dbReference type="InterPro" id="IPR001647">
    <property type="entry name" value="HTH_TetR"/>
</dbReference>
<dbReference type="PANTHER" id="PTHR30055:SF234">
    <property type="entry name" value="HTH-TYPE TRANSCRIPTIONAL REGULATOR BETI"/>
    <property type="match status" value="1"/>
</dbReference>
<dbReference type="Pfam" id="PF13305">
    <property type="entry name" value="TetR_C_33"/>
    <property type="match status" value="1"/>
</dbReference>
<dbReference type="GO" id="GO:0000976">
    <property type="term" value="F:transcription cis-regulatory region binding"/>
    <property type="evidence" value="ECO:0007669"/>
    <property type="project" value="TreeGrafter"/>
</dbReference>
<organism evidence="6 7">
    <name type="scientific">Mesorhizobium huakuii</name>
    <dbReference type="NCBI Taxonomy" id="28104"/>
    <lineage>
        <taxon>Bacteria</taxon>
        <taxon>Pseudomonadati</taxon>
        <taxon>Pseudomonadota</taxon>
        <taxon>Alphaproteobacteria</taxon>
        <taxon>Hyphomicrobiales</taxon>
        <taxon>Phyllobacteriaceae</taxon>
        <taxon>Mesorhizobium</taxon>
    </lineage>
</organism>
<dbReference type="SUPFAM" id="SSF48498">
    <property type="entry name" value="Tetracyclin repressor-like, C-terminal domain"/>
    <property type="match status" value="1"/>
</dbReference>
<dbReference type="Gene3D" id="1.10.357.10">
    <property type="entry name" value="Tetracycline Repressor, domain 2"/>
    <property type="match status" value="1"/>
</dbReference>
<dbReference type="Pfam" id="PF00440">
    <property type="entry name" value="TetR_N"/>
    <property type="match status" value="1"/>
</dbReference>
<dbReference type="InterPro" id="IPR009057">
    <property type="entry name" value="Homeodomain-like_sf"/>
</dbReference>
<dbReference type="Proteomes" id="UP000515465">
    <property type="component" value="Chromosome"/>
</dbReference>
<dbReference type="PANTHER" id="PTHR30055">
    <property type="entry name" value="HTH-TYPE TRANSCRIPTIONAL REGULATOR RUTR"/>
    <property type="match status" value="1"/>
</dbReference>
<proteinExistence type="predicted"/>